<dbReference type="Proteomes" id="UP001519295">
    <property type="component" value="Unassembled WGS sequence"/>
</dbReference>
<proteinExistence type="predicted"/>
<reference evidence="2 3" key="1">
    <citation type="submission" date="2021-03" db="EMBL/GenBank/DDBJ databases">
        <title>Sequencing the genomes of 1000 actinobacteria strains.</title>
        <authorList>
            <person name="Klenk H.-P."/>
        </authorList>
    </citation>
    <scope>NUCLEOTIDE SEQUENCE [LARGE SCALE GENOMIC DNA]</scope>
    <source>
        <strain evidence="2 3">DSM 45256</strain>
    </source>
</reference>
<feature type="transmembrane region" description="Helical" evidence="1">
    <location>
        <begin position="36"/>
        <end position="55"/>
    </location>
</feature>
<feature type="transmembrane region" description="Helical" evidence="1">
    <location>
        <begin position="61"/>
        <end position="85"/>
    </location>
</feature>
<dbReference type="RefSeq" id="WP_210024652.1">
    <property type="nucleotide sequence ID" value="NZ_JAGINU010000001.1"/>
</dbReference>
<evidence type="ECO:0000313" key="2">
    <source>
        <dbReference type="EMBL" id="MBP2364627.1"/>
    </source>
</evidence>
<feature type="transmembrane region" description="Helical" evidence="1">
    <location>
        <begin position="106"/>
        <end position="127"/>
    </location>
</feature>
<evidence type="ECO:0000256" key="1">
    <source>
        <dbReference type="SAM" id="Phobius"/>
    </source>
</evidence>
<keyword evidence="1" id="KW-0472">Membrane</keyword>
<protein>
    <recommendedName>
        <fullName evidence="4">Transporter</fullName>
    </recommendedName>
</protein>
<comment type="caution">
    <text evidence="2">The sequence shown here is derived from an EMBL/GenBank/DDBJ whole genome shotgun (WGS) entry which is preliminary data.</text>
</comment>
<keyword evidence="1" id="KW-1133">Transmembrane helix</keyword>
<dbReference type="EMBL" id="JAGINU010000001">
    <property type="protein sequence ID" value="MBP2364627.1"/>
    <property type="molecule type" value="Genomic_DNA"/>
</dbReference>
<evidence type="ECO:0000313" key="3">
    <source>
        <dbReference type="Proteomes" id="UP001519295"/>
    </source>
</evidence>
<gene>
    <name evidence="2" type="ORF">JOF36_000323</name>
</gene>
<feature type="transmembrane region" description="Helical" evidence="1">
    <location>
        <begin position="133"/>
        <end position="152"/>
    </location>
</feature>
<name>A0ABS4VL28_9PSEU</name>
<keyword evidence="1" id="KW-0812">Transmembrane</keyword>
<keyword evidence="3" id="KW-1185">Reference proteome</keyword>
<feature type="transmembrane region" description="Helical" evidence="1">
    <location>
        <begin position="181"/>
        <end position="198"/>
    </location>
</feature>
<organism evidence="2 3">
    <name type="scientific">Pseudonocardia parietis</name>
    <dbReference type="NCBI Taxonomy" id="570936"/>
    <lineage>
        <taxon>Bacteria</taxon>
        <taxon>Bacillati</taxon>
        <taxon>Actinomycetota</taxon>
        <taxon>Actinomycetes</taxon>
        <taxon>Pseudonocardiales</taxon>
        <taxon>Pseudonocardiaceae</taxon>
        <taxon>Pseudonocardia</taxon>
    </lineage>
</organism>
<sequence length="203" mass="21472">MQEHRHTTGLDDDPPATAADALAIIEQEQARREPDLSAYFVLWGALWIVIGTVWFGEEAGFWVPGPAGIVSTALVVVGCAVSAWLGTRMNRGVAGPSTRFGAMYGISWITAMFGTGLLVVALVRLTGQAGADLIPALFIFVVGVMYTVTGAFYRCALDYVLGLVVQAVAIVTAFTPAPWNTLVMGIGGGGALLVVGFVRRARR</sequence>
<feature type="transmembrane region" description="Helical" evidence="1">
    <location>
        <begin position="159"/>
        <end position="175"/>
    </location>
</feature>
<evidence type="ECO:0008006" key="4">
    <source>
        <dbReference type="Google" id="ProtNLM"/>
    </source>
</evidence>
<accession>A0ABS4VL28</accession>